<name>A0ABX6C3F3_9CHLR</name>
<dbReference type="SUPFAM" id="SSF56281">
    <property type="entry name" value="Metallo-hydrolase/oxidoreductase"/>
    <property type="match status" value="1"/>
</dbReference>
<feature type="domain" description="Metallo-beta-lactamase" evidence="1">
    <location>
        <begin position="21"/>
        <end position="211"/>
    </location>
</feature>
<reference evidence="2 3" key="1">
    <citation type="submission" date="2019-10" db="EMBL/GenBank/DDBJ databases">
        <title>Thermopilla bonchosmolovskayae gen. nov., sp. nov., a moderately thermophilic Chloroflexi bacterium from a Chukotka hot spring (Arctic, Russia), representing a novel classis Thermopillaia, which include previously uncultivated lineage OLB14.</title>
        <authorList>
            <person name="Kochetkova T.V."/>
            <person name="Zayulina K.S."/>
            <person name="Zhigarkov V.S."/>
            <person name="Minaev N.V."/>
            <person name="Novikov A."/>
            <person name="Toshchakov S.V."/>
            <person name="Elcheninov A.G."/>
            <person name="Kublanov I.V."/>
        </authorList>
    </citation>
    <scope>NUCLEOTIDE SEQUENCE [LARGE SCALE GENOMIC DNA]</scope>
    <source>
        <strain evidence="2 3">3753O</strain>
    </source>
</reference>
<dbReference type="SMART" id="SM00849">
    <property type="entry name" value="Lactamase_B"/>
    <property type="match status" value="1"/>
</dbReference>
<accession>A0ABX6C3F3</accession>
<keyword evidence="3" id="KW-1185">Reference proteome</keyword>
<organism evidence="2 3">
    <name type="scientific">Tepidiforma bonchosmolovskayae</name>
    <dbReference type="NCBI Taxonomy" id="2601677"/>
    <lineage>
        <taxon>Bacteria</taxon>
        <taxon>Bacillati</taxon>
        <taxon>Chloroflexota</taxon>
        <taxon>Tepidiformia</taxon>
        <taxon>Tepidiformales</taxon>
        <taxon>Tepidiformaceae</taxon>
        <taxon>Tepidiforma</taxon>
    </lineage>
</organism>
<dbReference type="Proteomes" id="UP000326331">
    <property type="component" value="Chromosome"/>
</dbReference>
<gene>
    <name evidence="2" type="ORF">Tbon_11050</name>
</gene>
<dbReference type="InterPro" id="IPR001279">
    <property type="entry name" value="Metallo-B-lactamas"/>
</dbReference>
<dbReference type="PANTHER" id="PTHR23131:SF0">
    <property type="entry name" value="ENDORIBONUCLEASE LACTB2"/>
    <property type="match status" value="1"/>
</dbReference>
<dbReference type="Gene3D" id="3.60.15.10">
    <property type="entry name" value="Ribonuclease Z/Hydroxyacylglutathione hydrolase-like"/>
    <property type="match status" value="1"/>
</dbReference>
<proteinExistence type="predicted"/>
<dbReference type="InterPro" id="IPR050662">
    <property type="entry name" value="Sec-metab_biosynth-thioest"/>
</dbReference>
<sequence length="269" mass="28124">MTAPFAEEPLPGVWWLAGTRGSNVFVVAIPSGGVALVDTGFADSSPAILRALESIGRPLEGILLTHRHRDHTGAAAAVASATGAPVIAGAGDCRLRNGRLVLRSGIGRSHPLRLAAAFVRRRPAPVPVALAVEAPQEVLPGIRAIPTPGHTPGSLCFIADHLGAAFVGDLVISHGGELTRSLRWANHDDARYLQSIAEFARLAPPAGFPGHGVPLLTGFDTALAALAALPRRPLTPRTALERARRLAAFASGFAARRRPARKVKESESP</sequence>
<dbReference type="InterPro" id="IPR036866">
    <property type="entry name" value="RibonucZ/Hydroxyglut_hydro"/>
</dbReference>
<evidence type="ECO:0000313" key="3">
    <source>
        <dbReference type="Proteomes" id="UP000326331"/>
    </source>
</evidence>
<dbReference type="Pfam" id="PF00753">
    <property type="entry name" value="Lactamase_B"/>
    <property type="match status" value="1"/>
</dbReference>
<evidence type="ECO:0000259" key="1">
    <source>
        <dbReference type="SMART" id="SM00849"/>
    </source>
</evidence>
<dbReference type="EMBL" id="CP042829">
    <property type="protein sequence ID" value="QFG03807.1"/>
    <property type="molecule type" value="Genomic_DNA"/>
</dbReference>
<dbReference type="PANTHER" id="PTHR23131">
    <property type="entry name" value="ENDORIBONUCLEASE LACTB2"/>
    <property type="match status" value="1"/>
</dbReference>
<dbReference type="RefSeq" id="WP_158067756.1">
    <property type="nucleotide sequence ID" value="NZ_CP042829.1"/>
</dbReference>
<evidence type="ECO:0000313" key="2">
    <source>
        <dbReference type="EMBL" id="QFG03807.1"/>
    </source>
</evidence>
<protein>
    <submittedName>
        <fullName evidence="2">MBL fold metallo-hydrolase</fullName>
    </submittedName>
</protein>